<dbReference type="EMBL" id="AYXY01000001">
    <property type="protein sequence ID" value="ETN96909.1"/>
    <property type="molecule type" value="Genomic_DNA"/>
</dbReference>
<keyword evidence="4" id="KW-0288">FMN</keyword>
<comment type="caution">
    <text evidence="8">The sequence shown here is derived from an EMBL/GenBank/DDBJ whole genome shotgun (WGS) entry which is preliminary data.</text>
</comment>
<dbReference type="PANTHER" id="PTHR43673">
    <property type="entry name" value="NAD(P)H NITROREDUCTASE YDGI-RELATED"/>
    <property type="match status" value="1"/>
</dbReference>
<evidence type="ECO:0000256" key="6">
    <source>
        <dbReference type="ARBA" id="ARBA00023002"/>
    </source>
</evidence>
<dbReference type="InterPro" id="IPR033878">
    <property type="entry name" value="NfsB-like"/>
</dbReference>
<proteinExistence type="inferred from homology"/>
<dbReference type="InterPro" id="IPR029479">
    <property type="entry name" value="Nitroreductase"/>
</dbReference>
<dbReference type="AlphaFoldDB" id="W2USH2"/>
<keyword evidence="5" id="KW-0521">NADP</keyword>
<comment type="similarity">
    <text evidence="2">Belongs to the nitroreductase family.</text>
</comment>
<evidence type="ECO:0000256" key="3">
    <source>
        <dbReference type="ARBA" id="ARBA00022630"/>
    </source>
</evidence>
<evidence type="ECO:0000256" key="2">
    <source>
        <dbReference type="ARBA" id="ARBA00007118"/>
    </source>
</evidence>
<gene>
    <name evidence="8" type="ORF">P278_03350</name>
</gene>
<evidence type="ECO:0000313" key="8">
    <source>
        <dbReference type="EMBL" id="ETN96909.1"/>
    </source>
</evidence>
<keyword evidence="6" id="KW-0560">Oxidoreductase</keyword>
<dbReference type="RefSeq" id="WP_038261238.1">
    <property type="nucleotide sequence ID" value="NZ_AYXY01000001.1"/>
</dbReference>
<dbReference type="CDD" id="cd02149">
    <property type="entry name" value="NfsB-like"/>
    <property type="match status" value="1"/>
</dbReference>
<feature type="domain" description="Nitroreductase" evidence="7">
    <location>
        <begin position="8"/>
        <end position="186"/>
    </location>
</feature>
<keyword evidence="3" id="KW-0285">Flavoprotein</keyword>
<dbReference type="Proteomes" id="UP000018850">
    <property type="component" value="Unassembled WGS sequence"/>
</dbReference>
<reference evidence="8 9" key="2">
    <citation type="journal article" date="2016" name="Genome Announc.">
        <title>Draft Genome Sequence of Zhouia amylolytica AD3, Isolated from Tidal Flat Sediment.</title>
        <authorList>
            <person name="Jia B."/>
            <person name="Jin H.M."/>
            <person name="Lee H.J."/>
            <person name="Jeon C.O."/>
        </authorList>
    </citation>
    <scope>NUCLEOTIDE SEQUENCE [LARGE SCALE GENOMIC DNA]</scope>
    <source>
        <strain evidence="8 9">AD3</strain>
    </source>
</reference>
<sequence length="210" mass="23428">MSNIIENLKWRYATKKFDPSKKISPQDLETLKEAIQLSASSYGLQPYQVLIIEDQEIREKLKPAAWNQTQITDASHLVVFANKVNLSPKDTEAYMNNISATRNIPVDSLNGFSEMINGVVNSLPEDAKAVWTSKQTYIALGNLLAAAAELKIDSCPMEGFEADKFNEILGLNEKGLNAAVIAPVGYRSEDDNTQEYIKVRKPKTELFTTI</sequence>
<accession>W2USH2</accession>
<dbReference type="InterPro" id="IPR000415">
    <property type="entry name" value="Nitroreductase-like"/>
</dbReference>
<organism evidence="8 9">
    <name type="scientific">Zhouia amylolytica AD3</name>
    <dbReference type="NCBI Taxonomy" id="1286632"/>
    <lineage>
        <taxon>Bacteria</taxon>
        <taxon>Pseudomonadati</taxon>
        <taxon>Bacteroidota</taxon>
        <taxon>Flavobacteriia</taxon>
        <taxon>Flavobacteriales</taxon>
        <taxon>Flavobacteriaceae</taxon>
        <taxon>Zhouia</taxon>
    </lineage>
</organism>
<comment type="cofactor">
    <cofactor evidence="1">
        <name>FMN</name>
        <dbReference type="ChEBI" id="CHEBI:58210"/>
    </cofactor>
</comment>
<evidence type="ECO:0000256" key="1">
    <source>
        <dbReference type="ARBA" id="ARBA00001917"/>
    </source>
</evidence>
<dbReference type="GO" id="GO:0016491">
    <property type="term" value="F:oxidoreductase activity"/>
    <property type="evidence" value="ECO:0007669"/>
    <property type="project" value="UniProtKB-KW"/>
</dbReference>
<name>W2USH2_9FLAO</name>
<dbReference type="STRING" id="376730.SAMN04487906_2080"/>
<dbReference type="Pfam" id="PF00881">
    <property type="entry name" value="Nitroreductase"/>
    <property type="match status" value="1"/>
</dbReference>
<evidence type="ECO:0000313" key="9">
    <source>
        <dbReference type="Proteomes" id="UP000018850"/>
    </source>
</evidence>
<evidence type="ECO:0000256" key="5">
    <source>
        <dbReference type="ARBA" id="ARBA00022857"/>
    </source>
</evidence>
<evidence type="ECO:0000256" key="4">
    <source>
        <dbReference type="ARBA" id="ARBA00022643"/>
    </source>
</evidence>
<dbReference type="PATRIC" id="fig|1286632.3.peg.335"/>
<protein>
    <submittedName>
        <fullName evidence="8">Nitroreductase</fullName>
    </submittedName>
</protein>
<dbReference type="Gene3D" id="3.40.109.10">
    <property type="entry name" value="NADH Oxidase"/>
    <property type="match status" value="1"/>
</dbReference>
<evidence type="ECO:0000259" key="7">
    <source>
        <dbReference type="Pfam" id="PF00881"/>
    </source>
</evidence>
<dbReference type="eggNOG" id="COG0778">
    <property type="taxonomic scope" value="Bacteria"/>
</dbReference>
<keyword evidence="9" id="KW-1185">Reference proteome</keyword>
<dbReference type="SUPFAM" id="SSF55469">
    <property type="entry name" value="FMN-dependent nitroreductase-like"/>
    <property type="match status" value="1"/>
</dbReference>
<reference evidence="9" key="1">
    <citation type="submission" date="2013-11" db="EMBL/GenBank/DDBJ databases">
        <title>Draft genome sequence from a member of Zhouia, isolated tidal flat.</title>
        <authorList>
            <person name="Jin H."/>
            <person name="Jeon C.O."/>
        </authorList>
    </citation>
    <scope>NUCLEOTIDE SEQUENCE [LARGE SCALE GENOMIC DNA]</scope>
    <source>
        <strain evidence="9">AD3</strain>
    </source>
</reference>
<dbReference type="PANTHER" id="PTHR43673:SF2">
    <property type="entry name" value="NITROREDUCTASE"/>
    <property type="match status" value="1"/>
</dbReference>